<comment type="caution">
    <text evidence="1">The sequence shown here is derived from an EMBL/GenBank/DDBJ whole genome shotgun (WGS) entry which is preliminary data.</text>
</comment>
<proteinExistence type="predicted"/>
<sequence>MCKCPSEYLWSSYHFHLNNKNPLRKYIKIDTEFLTKIYPNRKSLDQAIMYYKSDLDDIRDKRHDIWTRVTDGFVIKCLNTLLKGRNIFQISEGEMEELIISLRKESGASYRQIASVTHESYEFVRRTLWRSLR</sequence>
<gene>
    <name evidence="1" type="ORF">SDC9_209752</name>
</gene>
<name>A0A645JEV8_9ZZZZ</name>
<accession>A0A645JEV8</accession>
<dbReference type="EMBL" id="VSSQ01139399">
    <property type="protein sequence ID" value="MPN62006.1"/>
    <property type="molecule type" value="Genomic_DNA"/>
</dbReference>
<reference evidence="1" key="1">
    <citation type="submission" date="2019-08" db="EMBL/GenBank/DDBJ databases">
        <authorList>
            <person name="Kucharzyk K."/>
            <person name="Murdoch R.W."/>
            <person name="Higgins S."/>
            <person name="Loffler F."/>
        </authorList>
    </citation>
    <scope>NUCLEOTIDE SEQUENCE</scope>
</reference>
<organism evidence="1">
    <name type="scientific">bioreactor metagenome</name>
    <dbReference type="NCBI Taxonomy" id="1076179"/>
    <lineage>
        <taxon>unclassified sequences</taxon>
        <taxon>metagenomes</taxon>
        <taxon>ecological metagenomes</taxon>
    </lineage>
</organism>
<dbReference type="AlphaFoldDB" id="A0A645JEV8"/>
<protein>
    <submittedName>
        <fullName evidence="1">Uncharacterized protein</fullName>
    </submittedName>
</protein>
<evidence type="ECO:0000313" key="1">
    <source>
        <dbReference type="EMBL" id="MPN62006.1"/>
    </source>
</evidence>